<sequence>MTRVFFVLTICLSVAACGPRGMVSLVQGVTPEAYDATVQRVFIASNRHLEQGSPEEALHQAFGDSRDPVVSYGRIDISIPPSHQPGQIEWPGNDRPDPAQHFVALSGERYASQLAFLRNLPRPGGRPDVVLFVHGFNVNNAEAVYRLAQIAHDYKTEDPVISFSWPSAGDPRGYVYDRDSVIFARDDLESLLLGLAHDKRRVLIIAHSMGSQLVMETLRQISISGKGRALTSIMGVALISPDIDEDVFLRQARRIEPFPEPFMIVVSRRDRALGLAALLTGTPSRLGSIDDPSRLAQLPIEIIDLSTIPGGDRAGHSTAFTAPEAIRLLRDLSTP</sequence>
<dbReference type="STRING" id="561184.SAMN05216376_102269"/>
<dbReference type="PATRIC" id="fig|1515334.3.peg.3320"/>
<protein>
    <submittedName>
        <fullName evidence="2">Putative Lipoprotein</fullName>
    </submittedName>
</protein>
<comment type="caution">
    <text evidence="2">The sequence shown here is derived from an EMBL/GenBank/DDBJ whole genome shotgun (WGS) entry which is preliminary data.</text>
</comment>
<dbReference type="PIRSF" id="PIRSF033909">
    <property type="entry name" value="UCP033909"/>
    <property type="match status" value="1"/>
</dbReference>
<dbReference type="SUPFAM" id="SSF53474">
    <property type="entry name" value="alpha/beta-Hydrolases"/>
    <property type="match status" value="1"/>
</dbReference>
<evidence type="ECO:0000313" key="3">
    <source>
        <dbReference type="Proteomes" id="UP000030960"/>
    </source>
</evidence>
<keyword evidence="3" id="KW-1185">Reference proteome</keyword>
<dbReference type="OrthoDB" id="9797755at2"/>
<dbReference type="RefSeq" id="WP_082024672.1">
    <property type="nucleotide sequence ID" value="NZ_JSUQ01000012.1"/>
</dbReference>
<dbReference type="Pfam" id="PF05990">
    <property type="entry name" value="DUF900"/>
    <property type="match status" value="1"/>
</dbReference>
<dbReference type="InterPro" id="IPR014586">
    <property type="entry name" value="UCP033909"/>
</dbReference>
<dbReference type="EMBL" id="JSUQ01000012">
    <property type="protein sequence ID" value="KHQ52285.1"/>
    <property type="molecule type" value="Genomic_DNA"/>
</dbReference>
<dbReference type="InterPro" id="IPR010297">
    <property type="entry name" value="DUF900_hydrolase"/>
</dbReference>
<keyword evidence="2" id="KW-0449">Lipoprotein</keyword>
<dbReference type="PANTHER" id="PTHR36513:SF1">
    <property type="entry name" value="TRANSMEMBRANE PROTEIN"/>
    <property type="match status" value="1"/>
</dbReference>
<dbReference type="InterPro" id="IPR029058">
    <property type="entry name" value="AB_hydrolase_fold"/>
</dbReference>
<organism evidence="2 3">
    <name type="scientific">Mameliella alba</name>
    <dbReference type="NCBI Taxonomy" id="561184"/>
    <lineage>
        <taxon>Bacteria</taxon>
        <taxon>Pseudomonadati</taxon>
        <taxon>Pseudomonadota</taxon>
        <taxon>Alphaproteobacteria</taxon>
        <taxon>Rhodobacterales</taxon>
        <taxon>Roseobacteraceae</taxon>
        <taxon>Mameliella</taxon>
    </lineage>
</organism>
<evidence type="ECO:0000256" key="1">
    <source>
        <dbReference type="SAM" id="SignalP"/>
    </source>
</evidence>
<dbReference type="PANTHER" id="PTHR36513">
    <property type="entry name" value="ABC TRANSMEMBRANE TYPE-1 DOMAIN-CONTAINING PROTEIN"/>
    <property type="match status" value="1"/>
</dbReference>
<name>A0A0B3RM38_9RHOB</name>
<feature type="chain" id="PRO_5002081283" evidence="1">
    <location>
        <begin position="17"/>
        <end position="335"/>
    </location>
</feature>
<evidence type="ECO:0000313" key="2">
    <source>
        <dbReference type="EMBL" id="KHQ52285.1"/>
    </source>
</evidence>
<accession>A0A0B3RM38</accession>
<dbReference type="AlphaFoldDB" id="A0A0B3RM38"/>
<keyword evidence="1" id="KW-0732">Signal</keyword>
<proteinExistence type="predicted"/>
<gene>
    <name evidence="2" type="ORF">OA50_03302</name>
</gene>
<reference evidence="2 3" key="1">
    <citation type="submission" date="2014-10" db="EMBL/GenBank/DDBJ databases">
        <title>Genome sequence of Ponticoccus sp. strain UMTAT08 isolated from clonal culture of toxic dinoflagellate Alexandrium tamiyavanichii.</title>
        <authorList>
            <person name="Gan H.Y."/>
            <person name="Muhd D.-D."/>
            <person name="Mohd Noor M.E."/>
            <person name="Yeong Y.S."/>
            <person name="Usup G."/>
        </authorList>
    </citation>
    <scope>NUCLEOTIDE SEQUENCE [LARGE SCALE GENOMIC DNA]</scope>
    <source>
        <strain evidence="2 3">UMTAT08</strain>
    </source>
</reference>
<feature type="signal peptide" evidence="1">
    <location>
        <begin position="1"/>
        <end position="16"/>
    </location>
</feature>
<dbReference type="Gene3D" id="3.40.50.1820">
    <property type="entry name" value="alpha/beta hydrolase"/>
    <property type="match status" value="1"/>
</dbReference>
<dbReference type="Proteomes" id="UP000030960">
    <property type="component" value="Unassembled WGS sequence"/>
</dbReference>
<dbReference type="PROSITE" id="PS51257">
    <property type="entry name" value="PROKAR_LIPOPROTEIN"/>
    <property type="match status" value="1"/>
</dbReference>